<name>A0A5B0PC67_PUCGR</name>
<comment type="caution">
    <text evidence="1">The sequence shown here is derived from an EMBL/GenBank/DDBJ whole genome shotgun (WGS) entry which is preliminary data.</text>
</comment>
<dbReference type="EMBL" id="VSWC01000055">
    <property type="protein sequence ID" value="KAA1098911.1"/>
    <property type="molecule type" value="Genomic_DNA"/>
</dbReference>
<keyword evidence="2" id="KW-1185">Reference proteome</keyword>
<proteinExistence type="predicted"/>
<protein>
    <submittedName>
        <fullName evidence="1">Uncharacterized protein</fullName>
    </submittedName>
</protein>
<gene>
    <name evidence="1" type="ORF">PGT21_000878</name>
</gene>
<sequence length="55" mass="6093">MLLNTNTFEFKCKPTVPSGEFGLLAGLRLLPRVEPHTHILNDYCGNPGTNPNEPK</sequence>
<reference evidence="1 2" key="1">
    <citation type="submission" date="2019-05" db="EMBL/GenBank/DDBJ databases">
        <title>Emergence of the Ug99 lineage of the wheat stem rust pathogen through somatic hybridization.</title>
        <authorList>
            <person name="Li F."/>
            <person name="Upadhyaya N.M."/>
            <person name="Sperschneider J."/>
            <person name="Matny O."/>
            <person name="Nguyen-Phuc H."/>
            <person name="Mago R."/>
            <person name="Raley C."/>
            <person name="Miller M.E."/>
            <person name="Silverstein K.A.T."/>
            <person name="Henningsen E."/>
            <person name="Hirsch C.D."/>
            <person name="Visser B."/>
            <person name="Pretorius Z.A."/>
            <person name="Steffenson B.J."/>
            <person name="Schwessinger B."/>
            <person name="Dodds P.N."/>
            <person name="Figueroa M."/>
        </authorList>
    </citation>
    <scope>NUCLEOTIDE SEQUENCE [LARGE SCALE GENOMIC DNA]</scope>
    <source>
        <strain evidence="1">21-0</strain>
    </source>
</reference>
<dbReference type="AlphaFoldDB" id="A0A5B0PC67"/>
<accession>A0A5B0PC67</accession>
<dbReference type="Proteomes" id="UP000324748">
    <property type="component" value="Unassembled WGS sequence"/>
</dbReference>
<evidence type="ECO:0000313" key="1">
    <source>
        <dbReference type="EMBL" id="KAA1098911.1"/>
    </source>
</evidence>
<evidence type="ECO:0000313" key="2">
    <source>
        <dbReference type="Proteomes" id="UP000324748"/>
    </source>
</evidence>
<organism evidence="1 2">
    <name type="scientific">Puccinia graminis f. sp. tritici</name>
    <dbReference type="NCBI Taxonomy" id="56615"/>
    <lineage>
        <taxon>Eukaryota</taxon>
        <taxon>Fungi</taxon>
        <taxon>Dikarya</taxon>
        <taxon>Basidiomycota</taxon>
        <taxon>Pucciniomycotina</taxon>
        <taxon>Pucciniomycetes</taxon>
        <taxon>Pucciniales</taxon>
        <taxon>Pucciniaceae</taxon>
        <taxon>Puccinia</taxon>
    </lineage>
</organism>